<dbReference type="PROSITE" id="PS50889">
    <property type="entry name" value="S4"/>
    <property type="match status" value="1"/>
</dbReference>
<dbReference type="STRING" id="937334.SAMN05444406_12131"/>
<evidence type="ECO:0000256" key="1">
    <source>
        <dbReference type="PROSITE-ProRule" id="PRU00182"/>
    </source>
</evidence>
<dbReference type="SUPFAM" id="SSF55174">
    <property type="entry name" value="Alpha-L RNA-binding motif"/>
    <property type="match status" value="1"/>
</dbReference>
<dbReference type="GO" id="GO:0003723">
    <property type="term" value="F:RNA binding"/>
    <property type="evidence" value="ECO:0007669"/>
    <property type="project" value="UniProtKB-KW"/>
</dbReference>
<evidence type="ECO:0000313" key="4">
    <source>
        <dbReference type="Proteomes" id="UP000198577"/>
    </source>
</evidence>
<keyword evidence="4" id="KW-1185">Reference proteome</keyword>
<gene>
    <name evidence="3" type="ORF">SAMN05444406_12131</name>
</gene>
<protein>
    <submittedName>
        <fullName evidence="3">Ribosome-associated protein</fullName>
    </submittedName>
</protein>
<dbReference type="RefSeq" id="WP_025748737.1">
    <property type="nucleotide sequence ID" value="NZ_FOXR01000021.1"/>
</dbReference>
<dbReference type="AlphaFoldDB" id="A0A1I5X289"/>
<dbReference type="Gene3D" id="3.10.290.10">
    <property type="entry name" value="RNA-binding S4 domain"/>
    <property type="match status" value="1"/>
</dbReference>
<dbReference type="Proteomes" id="UP000198577">
    <property type="component" value="Unassembled WGS sequence"/>
</dbReference>
<evidence type="ECO:0000256" key="2">
    <source>
        <dbReference type="SAM" id="MobiDB-lite"/>
    </source>
</evidence>
<feature type="region of interest" description="Disordered" evidence="2">
    <location>
        <begin position="73"/>
        <end position="92"/>
    </location>
</feature>
<evidence type="ECO:0000313" key="3">
    <source>
        <dbReference type="EMBL" id="SFQ26132.1"/>
    </source>
</evidence>
<dbReference type="InterPro" id="IPR036986">
    <property type="entry name" value="S4_RNA-bd_sf"/>
</dbReference>
<dbReference type="OrthoDB" id="9811532at2"/>
<dbReference type="Pfam" id="PF13275">
    <property type="entry name" value="S4_2"/>
    <property type="match status" value="1"/>
</dbReference>
<accession>A0A1I5X289</accession>
<organism evidence="3 4">
    <name type="scientific">Caldicoprobacter faecalis</name>
    <dbReference type="NCBI Taxonomy" id="937334"/>
    <lineage>
        <taxon>Bacteria</taxon>
        <taxon>Bacillati</taxon>
        <taxon>Bacillota</taxon>
        <taxon>Clostridia</taxon>
        <taxon>Caldicoprobacterales</taxon>
        <taxon>Caldicoprobacteraceae</taxon>
        <taxon>Caldicoprobacter</taxon>
    </lineage>
</organism>
<dbReference type="EMBL" id="FOXR01000021">
    <property type="protein sequence ID" value="SFQ26132.1"/>
    <property type="molecule type" value="Genomic_DNA"/>
</dbReference>
<reference evidence="3 4" key="1">
    <citation type="submission" date="2016-10" db="EMBL/GenBank/DDBJ databases">
        <authorList>
            <person name="de Groot N.N."/>
        </authorList>
    </citation>
    <scope>NUCLEOTIDE SEQUENCE [LARGE SCALE GENOMIC DNA]</scope>
    <source>
        <strain evidence="3 4">DSM 20678</strain>
    </source>
</reference>
<keyword evidence="1" id="KW-0694">RNA-binding</keyword>
<dbReference type="CDD" id="cd00165">
    <property type="entry name" value="S4"/>
    <property type="match status" value="1"/>
</dbReference>
<sequence length="92" mass="10022">MQEIRIHTEYIKLTQFLKWANIAATGSEANQMIRSGMVKVNGQVELRRGRKLYPGDCVEVKGAGLYCVIGGGSAEGASEGIDPEQLQKLPES</sequence>
<name>A0A1I5X289_9FIRM</name>
<proteinExistence type="predicted"/>